<comment type="caution">
    <text evidence="3">The sequence shown here is derived from an EMBL/GenBank/DDBJ whole genome shotgun (WGS) entry which is preliminary data.</text>
</comment>
<dbReference type="GO" id="GO:0004842">
    <property type="term" value="F:ubiquitin-protein transferase activity"/>
    <property type="evidence" value="ECO:0007669"/>
    <property type="project" value="InterPro"/>
</dbReference>
<evidence type="ECO:0000256" key="1">
    <source>
        <dbReference type="SAM" id="MobiDB-lite"/>
    </source>
</evidence>
<evidence type="ECO:0000313" key="3">
    <source>
        <dbReference type="EMBL" id="PZQ46206.1"/>
    </source>
</evidence>
<dbReference type="InterPro" id="IPR037381">
    <property type="entry name" value="RFWD3"/>
</dbReference>
<dbReference type="Proteomes" id="UP000249417">
    <property type="component" value="Unassembled WGS sequence"/>
</dbReference>
<dbReference type="Gene3D" id="3.30.40.10">
    <property type="entry name" value="Zinc/RING finger domain, C3HC4 (zinc finger)"/>
    <property type="match status" value="1"/>
</dbReference>
<feature type="compositionally biased region" description="Basic and acidic residues" evidence="1">
    <location>
        <begin position="239"/>
        <end position="253"/>
    </location>
</feature>
<dbReference type="AlphaFoldDB" id="A0A2W5MYD3"/>
<dbReference type="InterPro" id="IPR001841">
    <property type="entry name" value="Znf_RING"/>
</dbReference>
<feature type="compositionally biased region" description="Acidic residues" evidence="1">
    <location>
        <begin position="263"/>
        <end position="274"/>
    </location>
</feature>
<organism evidence="3 4">
    <name type="scientific">Micavibrio aeruginosavorus</name>
    <dbReference type="NCBI Taxonomy" id="349221"/>
    <lineage>
        <taxon>Bacteria</taxon>
        <taxon>Pseudomonadati</taxon>
        <taxon>Bdellovibrionota</taxon>
        <taxon>Bdellovibrionia</taxon>
        <taxon>Bdellovibrionales</taxon>
        <taxon>Pseudobdellovibrionaceae</taxon>
        <taxon>Micavibrio</taxon>
    </lineage>
</organism>
<dbReference type="Pfam" id="PF13639">
    <property type="entry name" value="zf-RING_2"/>
    <property type="match status" value="1"/>
</dbReference>
<dbReference type="SMART" id="SM00184">
    <property type="entry name" value="RING"/>
    <property type="match status" value="1"/>
</dbReference>
<sequence length="274" mass="31124">MENSQIGNSIQGGALPKNIKLGYRSEQIIQLLNFVESKQSDFIPSTLCFFNRISTMDVVVCVICGEGLNNPRIVRVICGHIFHYNCISQWLRIGRINTKSCPKCRSPVRYTELAPIFVSYAWSDADPELDHLRAELKATDKKIETFVDTSHKKQLKTLDELAKASIMQFKLRMFFCQTEKERDEFLTDNKKLSQELRQISKPKCENGSASSQSNAAFVNEGTSAIQGWKMKIGGPLDRHGIYELENQKRKEAKQQAQARQQSDTEDSLPEANVD</sequence>
<feature type="domain" description="RING-type" evidence="2">
    <location>
        <begin position="61"/>
        <end position="105"/>
    </location>
</feature>
<dbReference type="SUPFAM" id="SSF57850">
    <property type="entry name" value="RING/U-box"/>
    <property type="match status" value="1"/>
</dbReference>
<reference evidence="3 4" key="1">
    <citation type="submission" date="2017-08" db="EMBL/GenBank/DDBJ databases">
        <title>Infants hospitalized years apart are colonized by the same room-sourced microbial strains.</title>
        <authorList>
            <person name="Brooks B."/>
            <person name="Olm M.R."/>
            <person name="Firek B.A."/>
            <person name="Baker R."/>
            <person name="Thomas B.C."/>
            <person name="Morowitz M.J."/>
            <person name="Banfield J.F."/>
        </authorList>
    </citation>
    <scope>NUCLEOTIDE SEQUENCE [LARGE SCALE GENOMIC DNA]</scope>
    <source>
        <strain evidence="3">S2_005_002_R2_29</strain>
    </source>
</reference>
<dbReference type="GO" id="GO:0016567">
    <property type="term" value="P:protein ubiquitination"/>
    <property type="evidence" value="ECO:0007669"/>
    <property type="project" value="InterPro"/>
</dbReference>
<evidence type="ECO:0000313" key="4">
    <source>
        <dbReference type="Proteomes" id="UP000249417"/>
    </source>
</evidence>
<feature type="region of interest" description="Disordered" evidence="1">
    <location>
        <begin position="239"/>
        <end position="274"/>
    </location>
</feature>
<dbReference type="EMBL" id="QFQB01000030">
    <property type="protein sequence ID" value="PZQ46206.1"/>
    <property type="molecule type" value="Genomic_DNA"/>
</dbReference>
<dbReference type="PROSITE" id="PS50089">
    <property type="entry name" value="ZF_RING_2"/>
    <property type="match status" value="1"/>
</dbReference>
<dbReference type="InterPro" id="IPR013083">
    <property type="entry name" value="Znf_RING/FYVE/PHD"/>
</dbReference>
<accession>A0A2W5MYD3</accession>
<dbReference type="GO" id="GO:0036297">
    <property type="term" value="P:interstrand cross-link repair"/>
    <property type="evidence" value="ECO:0007669"/>
    <property type="project" value="InterPro"/>
</dbReference>
<proteinExistence type="predicted"/>
<evidence type="ECO:0000259" key="2">
    <source>
        <dbReference type="PROSITE" id="PS50089"/>
    </source>
</evidence>
<dbReference type="PANTHER" id="PTHR16047">
    <property type="entry name" value="RFWD3 PROTEIN"/>
    <property type="match status" value="1"/>
</dbReference>
<name>A0A2W5MYD3_9BACT</name>
<protein>
    <recommendedName>
        <fullName evidence="2">RING-type domain-containing protein</fullName>
    </recommendedName>
</protein>
<dbReference type="PANTHER" id="PTHR16047:SF7">
    <property type="entry name" value="E3 UBIQUITIN-PROTEIN LIGASE RFWD3"/>
    <property type="match status" value="1"/>
</dbReference>
<gene>
    <name evidence="3" type="ORF">DI551_05500</name>
</gene>